<dbReference type="InterPro" id="IPR008930">
    <property type="entry name" value="Terpenoid_cyclase/PrenylTrfase"/>
</dbReference>
<evidence type="ECO:0000313" key="4">
    <source>
        <dbReference type="Proteomes" id="UP000095743"/>
    </source>
</evidence>
<dbReference type="STRING" id="1424294.Gferi_21235"/>
<dbReference type="EMBL" id="CP017269">
    <property type="protein sequence ID" value="AOT71834.1"/>
    <property type="molecule type" value="Genomic_DNA"/>
</dbReference>
<evidence type="ECO:0000256" key="1">
    <source>
        <dbReference type="SAM" id="SignalP"/>
    </source>
</evidence>
<dbReference type="PROSITE" id="PS51257">
    <property type="entry name" value="PROKAR_LIPOPROTEIN"/>
    <property type="match status" value="1"/>
</dbReference>
<gene>
    <name evidence="3" type="ORF">Gferi_21235</name>
</gene>
<name>A0A1D8GLP7_9FIRM</name>
<feature type="domain" description="DUF1266" evidence="2">
    <location>
        <begin position="69"/>
        <end position="241"/>
    </location>
</feature>
<accession>A0A1D8GLP7</accession>
<keyword evidence="4" id="KW-1185">Reference proteome</keyword>
<sequence>MKKFILCLLASVLLVNIFTACDSKRQPSDTVKWINTTHAILTETNGGDVNLFGGFPKNETNSANAKVLLEEWWGVADRASADKMIEFLMKEGHRTGYVEEMTLLKKDGVFDVSRQEAREYLKSLELDNGTVESYIAAIDAYETHGASAIDAWDYTRALNLLADYYLAGYYTEEEALDKALDIAKELQTFYTSWDEMVESYLTGYAYWSGKDPKDPSTEAFKRRKIYEKLKSGSNNPYAVDWNTTLEKTW</sequence>
<dbReference type="Pfam" id="PF06889">
    <property type="entry name" value="DUF1266"/>
    <property type="match status" value="1"/>
</dbReference>
<dbReference type="AlphaFoldDB" id="A0A1D8GLP7"/>
<dbReference type="Proteomes" id="UP000095743">
    <property type="component" value="Chromosome"/>
</dbReference>
<dbReference type="KEGG" id="gfe:Gferi_21235"/>
<dbReference type="InterPro" id="IPR009677">
    <property type="entry name" value="DUF1266"/>
</dbReference>
<feature type="chain" id="PRO_5038989948" description="DUF1266 domain-containing protein" evidence="1">
    <location>
        <begin position="21"/>
        <end position="249"/>
    </location>
</feature>
<protein>
    <recommendedName>
        <fullName evidence="2">DUF1266 domain-containing protein</fullName>
    </recommendedName>
</protein>
<dbReference type="RefSeq" id="WP_069980074.1">
    <property type="nucleotide sequence ID" value="NZ_CP017269.1"/>
</dbReference>
<feature type="signal peptide" evidence="1">
    <location>
        <begin position="1"/>
        <end position="20"/>
    </location>
</feature>
<dbReference type="SUPFAM" id="SSF48239">
    <property type="entry name" value="Terpenoid cyclases/Protein prenyltransferases"/>
    <property type="match status" value="1"/>
</dbReference>
<reference evidence="3 4" key="1">
    <citation type="submission" date="2016-09" db="EMBL/GenBank/DDBJ databases">
        <title>Genomic analysis reveals versatility of anaerobic energy metabolism of Geosporobacter ferrireducens IRF9 of phylum Firmicutes.</title>
        <authorList>
            <person name="Kim S.-J."/>
        </authorList>
    </citation>
    <scope>NUCLEOTIDE SEQUENCE [LARGE SCALE GENOMIC DNA]</scope>
    <source>
        <strain evidence="3 4">IRF9</strain>
    </source>
</reference>
<organism evidence="3 4">
    <name type="scientific">Geosporobacter ferrireducens</name>
    <dbReference type="NCBI Taxonomy" id="1424294"/>
    <lineage>
        <taxon>Bacteria</taxon>
        <taxon>Bacillati</taxon>
        <taxon>Bacillota</taxon>
        <taxon>Clostridia</taxon>
        <taxon>Peptostreptococcales</taxon>
        <taxon>Thermotaleaceae</taxon>
        <taxon>Geosporobacter</taxon>
    </lineage>
</organism>
<keyword evidence="1" id="KW-0732">Signal</keyword>
<evidence type="ECO:0000259" key="2">
    <source>
        <dbReference type="Pfam" id="PF06889"/>
    </source>
</evidence>
<dbReference type="OrthoDB" id="6820768at2"/>
<evidence type="ECO:0000313" key="3">
    <source>
        <dbReference type="EMBL" id="AOT71834.1"/>
    </source>
</evidence>
<proteinExistence type="predicted"/>